<dbReference type="PANTHER" id="PTHR23239:SF367">
    <property type="entry name" value="KERATIN 15-RELATED"/>
    <property type="match status" value="1"/>
</dbReference>
<dbReference type="Gene3D" id="1.20.5.170">
    <property type="match status" value="1"/>
</dbReference>
<dbReference type="Pfam" id="PF00038">
    <property type="entry name" value="Filament"/>
    <property type="match status" value="1"/>
</dbReference>
<keyword evidence="1" id="KW-0416">Keratin</keyword>
<dbReference type="Gene3D" id="1.20.5.500">
    <property type="entry name" value="Single helix bin"/>
    <property type="match status" value="1"/>
</dbReference>
<dbReference type="Gene3D" id="1.20.5.1160">
    <property type="entry name" value="Vasodilator-stimulated phosphoprotein"/>
    <property type="match status" value="1"/>
</dbReference>
<reference evidence="6" key="5">
    <citation type="submission" date="2025-09" db="UniProtKB">
        <authorList>
            <consortium name="Ensembl"/>
        </authorList>
    </citation>
    <scope>IDENTIFICATION</scope>
</reference>
<reference evidence="7" key="1">
    <citation type="journal article" date="2014" name="Science">
        <title>Nonhuman genetics. Genomic basis for the convergent evolution of electric organs.</title>
        <authorList>
            <person name="Gallant J.R."/>
            <person name="Traeger L.L."/>
            <person name="Volkening J.D."/>
            <person name="Moffett H."/>
            <person name="Chen P.H."/>
            <person name="Novina C.D."/>
            <person name="Phillips G.N.Jr."/>
            <person name="Anand R."/>
            <person name="Wells G.B."/>
            <person name="Pinch M."/>
            <person name="Guth R."/>
            <person name="Unguez G.A."/>
            <person name="Albert J.S."/>
            <person name="Zakon H.H."/>
            <person name="Samanta M.P."/>
            <person name="Sussman M.R."/>
        </authorList>
    </citation>
    <scope>NUCLEOTIDE SEQUENCE [LARGE SCALE GENOMIC DNA]</scope>
</reference>
<dbReference type="FunFam" id="1.20.5.170:FF:000002">
    <property type="entry name" value="Type I keratin KA11"/>
    <property type="match status" value="1"/>
</dbReference>
<dbReference type="GO" id="GO:0005882">
    <property type="term" value="C:intermediate filament"/>
    <property type="evidence" value="ECO:0007669"/>
    <property type="project" value="UniProtKB-KW"/>
</dbReference>
<keyword evidence="2" id="KW-0403">Intermediate filament</keyword>
<reference evidence="6" key="4">
    <citation type="submission" date="2025-08" db="UniProtKB">
        <authorList>
            <consortium name="Ensembl"/>
        </authorList>
    </citation>
    <scope>IDENTIFICATION</scope>
</reference>
<proteinExistence type="predicted"/>
<dbReference type="PRINTS" id="PR01248">
    <property type="entry name" value="TYPE1KERATIN"/>
</dbReference>
<accession>A0A4W4GEL9</accession>
<dbReference type="OMA" id="MYKNELA"/>
<dbReference type="PROSITE" id="PS51842">
    <property type="entry name" value="IF_ROD_2"/>
    <property type="match status" value="1"/>
</dbReference>
<dbReference type="PANTHER" id="PTHR23239">
    <property type="entry name" value="INTERMEDIATE FILAMENT"/>
    <property type="match status" value="1"/>
</dbReference>
<dbReference type="SUPFAM" id="SSF64593">
    <property type="entry name" value="Intermediate filament protein, coiled coil region"/>
    <property type="match status" value="2"/>
</dbReference>
<evidence type="ECO:0000256" key="1">
    <source>
        <dbReference type="ARBA" id="ARBA00022744"/>
    </source>
</evidence>
<feature type="coiled-coil region" evidence="4">
    <location>
        <begin position="327"/>
        <end position="400"/>
    </location>
</feature>
<feature type="coiled-coil region" evidence="4">
    <location>
        <begin position="214"/>
        <end position="241"/>
    </location>
</feature>
<sequence>MATFSSRSGFVLGGSFAGGAGGAARMSISGGGGRRVASMRAGSVYGGAGGSDIRISHASHSAGMGGGFGFGSGAGAGFGGAAGGGFGGSASAAGAADSSILGNEKFTMQNLNDRLASYLEKVRSLEKANAELELKIRQFLDSRTTPDARDRSAYFITISDLQAKILEAIQLKASVYLNIDNASLAADDFKLKYENELTMRQSVEADIAGLKRVLDELSMTKADLTMQIDSLNEELVFLKKNHEEELVSARTQMGGQVHVEVDAAPQEDLTKVLEEVREHYEAVAAKSQKELEGWFHTKTESLKQEVATTTETLQTSKTEVNTVKSSLQALEVELQSLLAMKASLEGTLADTQARYSRQLSGYQMQVSSIEDQLVQLRANLEQQSQQYQILLDIKTRLELEIAEYRRLLDAEASGIFSLFLHSASISSTLSSTTKATIITKVEEVVDGKVVISSSTS</sequence>
<dbReference type="InterPro" id="IPR002957">
    <property type="entry name" value="Keratin_I"/>
</dbReference>
<dbReference type="FunFam" id="1.20.5.500:FF:000001">
    <property type="entry name" value="Type II keratin 23"/>
    <property type="match status" value="1"/>
</dbReference>
<dbReference type="AlphaFoldDB" id="A0A4W4GEL9"/>
<evidence type="ECO:0000313" key="7">
    <source>
        <dbReference type="Proteomes" id="UP000314983"/>
    </source>
</evidence>
<name>A0A4W4GEL9_ELEEL</name>
<evidence type="ECO:0000256" key="4">
    <source>
        <dbReference type="SAM" id="Coils"/>
    </source>
</evidence>
<protein>
    <recommendedName>
        <fullName evidence="5">IF rod domain-containing protein</fullName>
    </recommendedName>
</protein>
<feature type="coiled-coil region" evidence="4">
    <location>
        <begin position="108"/>
        <end position="142"/>
    </location>
</feature>
<reference evidence="6" key="3">
    <citation type="submission" date="2020-05" db="EMBL/GenBank/DDBJ databases">
        <title>Electrophorus electricus (electric eel) genome, fEleEle1, primary haplotype.</title>
        <authorList>
            <person name="Myers G."/>
            <person name="Meyer A."/>
            <person name="Fedrigo O."/>
            <person name="Formenti G."/>
            <person name="Rhie A."/>
            <person name="Tracey A."/>
            <person name="Sims Y."/>
            <person name="Jarvis E.D."/>
        </authorList>
    </citation>
    <scope>NUCLEOTIDE SEQUENCE [LARGE SCALE GENOMIC DNA]</scope>
</reference>
<dbReference type="InterPro" id="IPR039008">
    <property type="entry name" value="IF_rod_dom"/>
</dbReference>
<dbReference type="GeneTree" id="ENSGT00950000182969"/>
<evidence type="ECO:0000256" key="3">
    <source>
        <dbReference type="ARBA" id="ARBA00023054"/>
    </source>
</evidence>
<dbReference type="FunFam" id="1.20.5.1160:FF:000002">
    <property type="entry name" value="Type I keratin 10"/>
    <property type="match status" value="1"/>
</dbReference>
<gene>
    <name evidence="6" type="primary">LOC113581140</name>
</gene>
<keyword evidence="7" id="KW-1185">Reference proteome</keyword>
<dbReference type="Ensembl" id="ENSEEET00000035206.2">
    <property type="protein sequence ID" value="ENSEEEP00000034799.2"/>
    <property type="gene ID" value="ENSEEEG00000016313.2"/>
</dbReference>
<dbReference type="GO" id="GO:0005198">
    <property type="term" value="F:structural molecule activity"/>
    <property type="evidence" value="ECO:0007669"/>
    <property type="project" value="InterPro"/>
</dbReference>
<dbReference type="SMART" id="SM01391">
    <property type="entry name" value="Filament"/>
    <property type="match status" value="1"/>
</dbReference>
<reference evidence="7" key="2">
    <citation type="journal article" date="2017" name="Sci. Adv.">
        <title>A tail of two voltages: Proteomic comparison of the three electric organs of the electric eel.</title>
        <authorList>
            <person name="Traeger L.L."/>
            <person name="Sabat G."/>
            <person name="Barrett-Wilt G.A."/>
            <person name="Wells G.B."/>
            <person name="Sussman M.R."/>
        </authorList>
    </citation>
    <scope>NUCLEOTIDE SEQUENCE [LARGE SCALE GENOMIC DNA]</scope>
</reference>
<keyword evidence="3 4" id="KW-0175">Coiled coil</keyword>
<evidence type="ECO:0000256" key="2">
    <source>
        <dbReference type="ARBA" id="ARBA00022754"/>
    </source>
</evidence>
<organism evidence="6 7">
    <name type="scientific">Electrophorus electricus</name>
    <name type="common">Electric eel</name>
    <name type="synonym">Gymnotus electricus</name>
    <dbReference type="NCBI Taxonomy" id="8005"/>
    <lineage>
        <taxon>Eukaryota</taxon>
        <taxon>Metazoa</taxon>
        <taxon>Chordata</taxon>
        <taxon>Craniata</taxon>
        <taxon>Vertebrata</taxon>
        <taxon>Euteleostomi</taxon>
        <taxon>Actinopterygii</taxon>
        <taxon>Neopterygii</taxon>
        <taxon>Teleostei</taxon>
        <taxon>Ostariophysi</taxon>
        <taxon>Gymnotiformes</taxon>
        <taxon>Gymnotoidei</taxon>
        <taxon>Gymnotidae</taxon>
        <taxon>Electrophorus</taxon>
    </lineage>
</organism>
<dbReference type="Proteomes" id="UP000314983">
    <property type="component" value="Chromosome 8"/>
</dbReference>
<evidence type="ECO:0000313" key="6">
    <source>
        <dbReference type="Ensembl" id="ENSEEEP00000034799.2"/>
    </source>
</evidence>
<feature type="domain" description="IF rod" evidence="5">
    <location>
        <begin position="104"/>
        <end position="415"/>
    </location>
</feature>
<evidence type="ECO:0000259" key="5">
    <source>
        <dbReference type="PROSITE" id="PS51842"/>
    </source>
</evidence>
<dbReference type="STRING" id="8005.ENSEEEP00000034799"/>